<dbReference type="Proteomes" id="UP000263642">
    <property type="component" value="Unassembled WGS sequence"/>
</dbReference>
<sequence>MKSTLTTILVMLVLASLLNQQHPFSSETEVKAQPPAQVAEESLERKIDRYLESEVAREKHRKHSDREKDQPRRRAPAGRTGELHHPDHREHERHMDEHRHRIQKLQVAAEHLQDAGLPELAHRVHREAEERQQRLQQLLEHRHPSEHGPHGAVQESLQQLRNEVHELKREVHELRSILVERVPERNQ</sequence>
<dbReference type="EMBL" id="DQAY01000017">
    <property type="protein sequence ID" value="HCO21934.1"/>
    <property type="molecule type" value="Genomic_DNA"/>
</dbReference>
<evidence type="ECO:0000256" key="2">
    <source>
        <dbReference type="SAM" id="MobiDB-lite"/>
    </source>
</evidence>
<feature type="compositionally biased region" description="Basic and acidic residues" evidence="2">
    <location>
        <begin position="81"/>
        <end position="97"/>
    </location>
</feature>
<feature type="region of interest" description="Disordered" evidence="2">
    <location>
        <begin position="50"/>
        <end position="97"/>
    </location>
</feature>
<proteinExistence type="predicted"/>
<evidence type="ECO:0000313" key="5">
    <source>
        <dbReference type="Proteomes" id="UP000263642"/>
    </source>
</evidence>
<feature type="signal peptide" evidence="3">
    <location>
        <begin position="1"/>
        <end position="21"/>
    </location>
</feature>
<evidence type="ECO:0000256" key="1">
    <source>
        <dbReference type="SAM" id="Coils"/>
    </source>
</evidence>
<feature type="coiled-coil region" evidence="1">
    <location>
        <begin position="150"/>
        <end position="177"/>
    </location>
</feature>
<comment type="caution">
    <text evidence="4">The sequence shown here is derived from an EMBL/GenBank/DDBJ whole genome shotgun (WGS) entry which is preliminary data.</text>
</comment>
<keyword evidence="3" id="KW-0732">Signal</keyword>
<reference evidence="4 5" key="1">
    <citation type="journal article" date="2018" name="Nat. Biotechnol.">
        <title>A standardized bacterial taxonomy based on genome phylogeny substantially revises the tree of life.</title>
        <authorList>
            <person name="Parks D.H."/>
            <person name="Chuvochina M."/>
            <person name="Waite D.W."/>
            <person name="Rinke C."/>
            <person name="Skarshewski A."/>
            <person name="Chaumeil P.A."/>
            <person name="Hugenholtz P."/>
        </authorList>
    </citation>
    <scope>NUCLEOTIDE SEQUENCE [LARGE SCALE GENOMIC DNA]</scope>
    <source>
        <strain evidence="4">UBA9375</strain>
    </source>
</reference>
<organism evidence="4 5">
    <name type="scientific">Gimesia maris</name>
    <dbReference type="NCBI Taxonomy" id="122"/>
    <lineage>
        <taxon>Bacteria</taxon>
        <taxon>Pseudomonadati</taxon>
        <taxon>Planctomycetota</taxon>
        <taxon>Planctomycetia</taxon>
        <taxon>Planctomycetales</taxon>
        <taxon>Planctomycetaceae</taxon>
        <taxon>Gimesia</taxon>
    </lineage>
</organism>
<evidence type="ECO:0000313" key="4">
    <source>
        <dbReference type="EMBL" id="HCO21934.1"/>
    </source>
</evidence>
<protein>
    <submittedName>
        <fullName evidence="4">Uncharacterized protein</fullName>
    </submittedName>
</protein>
<feature type="chain" id="PRO_5017674972" evidence="3">
    <location>
        <begin position="22"/>
        <end position="187"/>
    </location>
</feature>
<dbReference type="AlphaFoldDB" id="A0A3D3QZA5"/>
<gene>
    <name evidence="4" type="ORF">DIT97_02235</name>
</gene>
<evidence type="ECO:0000256" key="3">
    <source>
        <dbReference type="SAM" id="SignalP"/>
    </source>
</evidence>
<accession>A0A3D3QZA5</accession>
<feature type="region of interest" description="Disordered" evidence="2">
    <location>
        <begin position="26"/>
        <end position="45"/>
    </location>
</feature>
<keyword evidence="1" id="KW-0175">Coiled coil</keyword>
<name>A0A3D3QZA5_9PLAN</name>